<dbReference type="CDD" id="cd16100">
    <property type="entry name" value="ARID"/>
    <property type="match status" value="1"/>
</dbReference>
<dbReference type="PROSITE" id="PS51011">
    <property type="entry name" value="ARID"/>
    <property type="match status" value="1"/>
</dbReference>
<dbReference type="GO" id="GO:0003677">
    <property type="term" value="F:DNA binding"/>
    <property type="evidence" value="ECO:0007669"/>
    <property type="project" value="InterPro"/>
</dbReference>
<gene>
    <name evidence="3" type="ORF">POSPLADRAFT_1042866</name>
</gene>
<dbReference type="OrthoDB" id="1938591at2759"/>
<feature type="region of interest" description="Disordered" evidence="1">
    <location>
        <begin position="201"/>
        <end position="338"/>
    </location>
</feature>
<dbReference type="Proteomes" id="UP000194127">
    <property type="component" value="Unassembled WGS sequence"/>
</dbReference>
<evidence type="ECO:0000313" key="4">
    <source>
        <dbReference type="Proteomes" id="UP000194127"/>
    </source>
</evidence>
<dbReference type="Pfam" id="PF01388">
    <property type="entry name" value="ARID"/>
    <property type="match status" value="1"/>
</dbReference>
<feature type="compositionally biased region" description="Polar residues" evidence="1">
    <location>
        <begin position="229"/>
        <end position="247"/>
    </location>
</feature>
<name>A0A1X6NGN4_9APHY</name>
<evidence type="ECO:0000259" key="2">
    <source>
        <dbReference type="PROSITE" id="PS51011"/>
    </source>
</evidence>
<dbReference type="STRING" id="670580.A0A1X6NGN4"/>
<dbReference type="SUPFAM" id="SSF46774">
    <property type="entry name" value="ARID-like"/>
    <property type="match status" value="1"/>
</dbReference>
<evidence type="ECO:0000313" key="3">
    <source>
        <dbReference type="EMBL" id="OSX67670.1"/>
    </source>
</evidence>
<proteinExistence type="predicted"/>
<dbReference type="Gene3D" id="1.10.150.60">
    <property type="entry name" value="ARID DNA-binding domain"/>
    <property type="match status" value="1"/>
</dbReference>
<organism evidence="3 4">
    <name type="scientific">Postia placenta MAD-698-R-SB12</name>
    <dbReference type="NCBI Taxonomy" id="670580"/>
    <lineage>
        <taxon>Eukaryota</taxon>
        <taxon>Fungi</taxon>
        <taxon>Dikarya</taxon>
        <taxon>Basidiomycota</taxon>
        <taxon>Agaricomycotina</taxon>
        <taxon>Agaricomycetes</taxon>
        <taxon>Polyporales</taxon>
        <taxon>Adustoporiaceae</taxon>
        <taxon>Rhodonia</taxon>
    </lineage>
</organism>
<accession>A0A1X6NGN4</accession>
<dbReference type="EMBL" id="KZ110591">
    <property type="protein sequence ID" value="OSX67670.1"/>
    <property type="molecule type" value="Genomic_DNA"/>
</dbReference>
<keyword evidence="4" id="KW-1185">Reference proteome</keyword>
<evidence type="ECO:0000256" key="1">
    <source>
        <dbReference type="SAM" id="MobiDB-lite"/>
    </source>
</evidence>
<feature type="compositionally biased region" description="Basic and acidic residues" evidence="1">
    <location>
        <begin position="292"/>
        <end position="301"/>
    </location>
</feature>
<feature type="compositionally biased region" description="Polar residues" evidence="1">
    <location>
        <begin position="257"/>
        <end position="276"/>
    </location>
</feature>
<dbReference type="RefSeq" id="XP_024344464.1">
    <property type="nucleotide sequence ID" value="XM_024478178.1"/>
</dbReference>
<dbReference type="AlphaFoldDB" id="A0A1X6NGN4"/>
<dbReference type="GeneID" id="36323128"/>
<dbReference type="InterPro" id="IPR036431">
    <property type="entry name" value="ARID_dom_sf"/>
</dbReference>
<feature type="compositionally biased region" description="Polar residues" evidence="1">
    <location>
        <begin position="201"/>
        <end position="219"/>
    </location>
</feature>
<dbReference type="InterPro" id="IPR001606">
    <property type="entry name" value="ARID_dom"/>
</dbReference>
<feature type="domain" description="ARID" evidence="2">
    <location>
        <begin position="21"/>
        <end position="147"/>
    </location>
</feature>
<reference evidence="3 4" key="1">
    <citation type="submission" date="2017-04" db="EMBL/GenBank/DDBJ databases">
        <title>Genome Sequence of the Model Brown-Rot Fungus Postia placenta SB12.</title>
        <authorList>
            <consortium name="DOE Joint Genome Institute"/>
            <person name="Gaskell J."/>
            <person name="Kersten P."/>
            <person name="Larrondo L.F."/>
            <person name="Canessa P."/>
            <person name="Martinez D."/>
            <person name="Hibbett D."/>
            <person name="Schmoll M."/>
            <person name="Kubicek C.P."/>
            <person name="Martinez A.T."/>
            <person name="Yadav J."/>
            <person name="Master E."/>
            <person name="Magnuson J.K."/>
            <person name="James T."/>
            <person name="Yaver D."/>
            <person name="Berka R."/>
            <person name="Labutti K."/>
            <person name="Lipzen A."/>
            <person name="Aerts A."/>
            <person name="Barry K."/>
            <person name="Henrissat B."/>
            <person name="Blanchette R."/>
            <person name="Grigoriev I."/>
            <person name="Cullen D."/>
        </authorList>
    </citation>
    <scope>NUCLEOTIDE SEQUENCE [LARGE SCALE GENOMIC DNA]</scope>
    <source>
        <strain evidence="3 4">MAD-698-R-SB12</strain>
    </source>
</reference>
<sequence length="843" mass="92794">MAHANPAVMQQQLLLQQQQQHQKRRQFLHGLASVHMRSNPLPPELVGTPWPAGYDPAQSPWKGLDISRTELGHIRIAGKDVDLYRFWALVSQVGGIAKMDQQWPSLLRHFDLPDQHPDPQPSGQQSVAVTLNRLFMHILAPFDEAYKRNVREQQARAGMRMQPGVQQGMQGGAQGAGGVPDVMSGPSQLNQAQSIAGDSFNMNMPGMNQSMPNNPSQAFDSAAAGLGGQTSQPHTPQMPQHSPTNSIGGALGMVASSLLSQQMHGTPSAGSTSAQEPNGADADAEGRKRKMRQSEEFDPKRVRQRTGGSDSSDMRASLPPSGMNGQSAPAAAPRTIRQPSRRKIEYVPFSREVDTDGGRDLAAIQKEYARAAHRPMKDMNEWGQVDVDAVTMSLRSRISTELSYGLTTFTLLTLMQYPKREPGFPIAQAPDLLEEVLDILEDVGLEGDEDDTVLGAPVTPVKTYRELVNAVLEDGSRPFAGLERKHGSKDYNIGPRPRHGETILTVTNIIRNLSNFADNHEYLAKHDRVLTIMLRLCMLSASAADDLPSPASPALSLQDLLILRKDTLYLLVNIAGAVDLSISGSTSKTPLLNARRAFELLSSFLSDPVESVSPLGCLLLSGVPATINPQSTPSPPSIADTALEVYTRLFQPDDNRHALSKAAPQEWLWTFLESLVHRLPVSNTDFQVVMRDVWLGYVEKILMAIFTIAFLAPPQLKKRIKMDRELAFPKVLLRLVKRFTVLTPQEARMYFTICVRRAVEALKLIDDAEDSFDTSQSSSPTLMFGMGYGEHGESRIETGTGLLSGYQDEITWNLMLQREIFTDPIVFAELESLVRVDRLASVP</sequence>
<protein>
    <recommendedName>
        <fullName evidence="2">ARID domain-containing protein</fullName>
    </recommendedName>
</protein>